<dbReference type="Proteomes" id="UP000436088">
    <property type="component" value="Unassembled WGS sequence"/>
</dbReference>
<dbReference type="UniPathway" id="UPA00090"/>
<dbReference type="PROSITE" id="PS50006">
    <property type="entry name" value="FHA_DOMAIN"/>
    <property type="match status" value="1"/>
</dbReference>
<dbReference type="GO" id="GO:0009688">
    <property type="term" value="P:abscisic acid biosynthetic process"/>
    <property type="evidence" value="ECO:0007669"/>
    <property type="project" value="UniProtKB-UniPathway"/>
</dbReference>
<feature type="domain" description="FHA" evidence="15">
    <location>
        <begin position="541"/>
        <end position="591"/>
    </location>
</feature>
<evidence type="ECO:0000313" key="16">
    <source>
        <dbReference type="EMBL" id="KAE8703761.1"/>
    </source>
</evidence>
<evidence type="ECO:0000259" key="15">
    <source>
        <dbReference type="PROSITE" id="PS50006"/>
    </source>
</evidence>
<dbReference type="SMART" id="SM00240">
    <property type="entry name" value="FHA"/>
    <property type="match status" value="1"/>
</dbReference>
<evidence type="ECO:0000256" key="8">
    <source>
        <dbReference type="ARBA" id="ARBA00022630"/>
    </source>
</evidence>
<evidence type="ECO:0000256" key="5">
    <source>
        <dbReference type="ARBA" id="ARBA00012097"/>
    </source>
</evidence>
<keyword evidence="13" id="KW-0560">Oxidoreductase</keyword>
<dbReference type="Pfam" id="PF01494">
    <property type="entry name" value="FAD_binding_3"/>
    <property type="match status" value="1"/>
</dbReference>
<evidence type="ECO:0000256" key="6">
    <source>
        <dbReference type="ARBA" id="ARBA00015103"/>
    </source>
</evidence>
<keyword evidence="14" id="KW-0472">Membrane</keyword>
<evidence type="ECO:0000256" key="7">
    <source>
        <dbReference type="ARBA" id="ARBA00022528"/>
    </source>
</evidence>
<evidence type="ECO:0000256" key="12">
    <source>
        <dbReference type="ARBA" id="ARBA00022946"/>
    </source>
</evidence>
<dbReference type="SUPFAM" id="SSF51905">
    <property type="entry name" value="FAD/NAD(P)-binding domain"/>
    <property type="match status" value="1"/>
</dbReference>
<comment type="subcellular location">
    <subcellularLocation>
        <location evidence="2">Plastid</location>
        <location evidence="2">Chloroplast</location>
    </subcellularLocation>
</comment>
<dbReference type="Pfam" id="PF00498">
    <property type="entry name" value="FHA"/>
    <property type="match status" value="1"/>
</dbReference>
<dbReference type="GO" id="GO:0009507">
    <property type="term" value="C:chloroplast"/>
    <property type="evidence" value="ECO:0007669"/>
    <property type="project" value="UniProtKB-SubCell"/>
</dbReference>
<evidence type="ECO:0000256" key="14">
    <source>
        <dbReference type="SAM" id="Phobius"/>
    </source>
</evidence>
<proteinExistence type="predicted"/>
<dbReference type="InterPro" id="IPR036188">
    <property type="entry name" value="FAD/NAD-bd_sf"/>
</dbReference>
<keyword evidence="14" id="KW-1133">Transmembrane helix</keyword>
<evidence type="ECO:0000256" key="10">
    <source>
        <dbReference type="ARBA" id="ARBA00022827"/>
    </source>
</evidence>
<evidence type="ECO:0000256" key="3">
    <source>
        <dbReference type="ARBA" id="ARBA00004972"/>
    </source>
</evidence>
<keyword evidence="9" id="KW-0934">Plastid</keyword>
<comment type="caution">
    <text evidence="16">The sequence shown here is derived from an EMBL/GenBank/DDBJ whole genome shotgun (WGS) entry which is preliminary data.</text>
</comment>
<keyword evidence="14" id="KW-0812">Transmembrane</keyword>
<evidence type="ECO:0000256" key="4">
    <source>
        <dbReference type="ARBA" id="ARBA00005134"/>
    </source>
</evidence>
<dbReference type="SUPFAM" id="SSF49879">
    <property type="entry name" value="SMAD/FHA domain"/>
    <property type="match status" value="1"/>
</dbReference>
<comment type="pathway">
    <text evidence="4">Plant hormone biosynthesis; abscisate biosynthesis.</text>
</comment>
<sequence length="779" mass="85538">MAAALFQKPSSIVFAGTQFPVSISKYVSIESSPCLHCNHHFRSKTNKRNKGLLQVKATVADGTQGVSKFTEKKEFDGNQAEKKKKLRILVAGGGIGGLVFALAAKRKGFGVMVFEKDLSAIRGEGQYRGPIQIQSNALAALEAIDMEVAEEVMEAGCITGDRINGLVDGVSGTWYIKFDTFTPAVERGLPVTRVISRMTLQETLARAVTVVLENEKQYEGDLLVGADGIWSKVRTNLFGPTDAVYSGYTCYTGIADFVPADIESVGYRVFLGHKQYFVSSDVGAGKMQWYAFHKEPPGGVDTHGKKERLLKIFEGWCDNVIDLLLATAEDAILRRDIYDRTPSLTWGRGRVTLLGDSIHAMQPNMGQGGCMAIEDSYQLALELDKAWNQSVESGKAVEVVSSLRSYERARRLRVAAIHGMARMLAIMASTYKAFLGVGLGPLSFLTKFWIPHPGRVGGRFFIELAMSLMLNWVLGGNSSKLEGRSLSCRLSDKASDQLRIWFKDNDALERTINGDWFLFPVGNEAIASQPTCLCRDGNKTFMIGSERSNKFPETSLVIPSKQVSKTHAQITYKDGAFFIVDLQSEHGTFIDHGGRRSRVPPNVSTRLRPSDVIEFGSDKKAALRVKVMRSHPKMAEKEEAGGILRGITDVGPNSITNLVNTEQHPCQAHAMMRCNLSLVWTEVVGGRRVPVLENGLLLFSLSYNIMIRSSMCMNCARVVVSMVAKIKGPARERLKAVNGGGGSMACGRTNGRFRWWIGAVAVTVGTLDDVLCFHYIDLG</sequence>
<dbReference type="PANTHER" id="PTHR46496">
    <property type="match status" value="1"/>
</dbReference>
<dbReference type="EC" id="1.14.15.21" evidence="5"/>
<evidence type="ECO:0000256" key="11">
    <source>
        <dbReference type="ARBA" id="ARBA00022865"/>
    </source>
</evidence>
<evidence type="ECO:0000256" key="13">
    <source>
        <dbReference type="ARBA" id="ARBA00023002"/>
    </source>
</evidence>
<name>A0A6A3AGR1_HIBSY</name>
<protein>
    <recommendedName>
        <fullName evidence="6">Zeaxanthin epoxidase, chloroplastic</fullName>
        <ecNumber evidence="5">1.14.15.21</ecNumber>
    </recommendedName>
</protein>
<gene>
    <name evidence="16" type="ORF">F3Y22_tig00110462pilonHSYRG00036</name>
</gene>
<dbReference type="GO" id="GO:0052662">
    <property type="term" value="F:zeaxanthin epoxidase activity"/>
    <property type="evidence" value="ECO:0007669"/>
    <property type="project" value="UniProtKB-EC"/>
</dbReference>
<dbReference type="EMBL" id="VEPZ02000996">
    <property type="protein sequence ID" value="KAE8703761.1"/>
    <property type="molecule type" value="Genomic_DNA"/>
</dbReference>
<keyword evidence="12" id="KW-0809">Transit peptide</keyword>
<evidence type="ECO:0000256" key="9">
    <source>
        <dbReference type="ARBA" id="ARBA00022640"/>
    </source>
</evidence>
<keyword evidence="7" id="KW-0150">Chloroplast</keyword>
<dbReference type="Gene3D" id="2.60.200.20">
    <property type="match status" value="1"/>
</dbReference>
<comment type="pathway">
    <text evidence="3">Hormone biosynthesis.</text>
</comment>
<keyword evidence="11" id="KW-0937">Abscisic acid biosynthesis</keyword>
<dbReference type="AlphaFoldDB" id="A0A6A3AGR1"/>
<accession>A0A6A3AGR1</accession>
<reference evidence="16" key="1">
    <citation type="submission" date="2019-09" db="EMBL/GenBank/DDBJ databases">
        <title>Draft genome information of white flower Hibiscus syriacus.</title>
        <authorList>
            <person name="Kim Y.-M."/>
        </authorList>
    </citation>
    <scope>NUCLEOTIDE SEQUENCE [LARGE SCALE GENOMIC DNA]</scope>
    <source>
        <strain evidence="16">YM2019G1</strain>
    </source>
</reference>
<evidence type="ECO:0000256" key="2">
    <source>
        <dbReference type="ARBA" id="ARBA00004229"/>
    </source>
</evidence>
<keyword evidence="10" id="KW-0274">FAD</keyword>
<dbReference type="InterPro" id="IPR000253">
    <property type="entry name" value="FHA_dom"/>
</dbReference>
<organism evidence="16 17">
    <name type="scientific">Hibiscus syriacus</name>
    <name type="common">Rose of Sharon</name>
    <dbReference type="NCBI Taxonomy" id="106335"/>
    <lineage>
        <taxon>Eukaryota</taxon>
        <taxon>Viridiplantae</taxon>
        <taxon>Streptophyta</taxon>
        <taxon>Embryophyta</taxon>
        <taxon>Tracheophyta</taxon>
        <taxon>Spermatophyta</taxon>
        <taxon>Magnoliopsida</taxon>
        <taxon>eudicotyledons</taxon>
        <taxon>Gunneridae</taxon>
        <taxon>Pentapetalae</taxon>
        <taxon>rosids</taxon>
        <taxon>malvids</taxon>
        <taxon>Malvales</taxon>
        <taxon>Malvaceae</taxon>
        <taxon>Malvoideae</taxon>
        <taxon>Hibiscus</taxon>
    </lineage>
</organism>
<dbReference type="Gene3D" id="3.50.50.60">
    <property type="entry name" value="FAD/NAD(P)-binding domain"/>
    <property type="match status" value="1"/>
</dbReference>
<dbReference type="PANTHER" id="PTHR46496:SF1">
    <property type="entry name" value="ZEAXANTHIN EPOXIDASE, CHLOROPLASTIC"/>
    <property type="match status" value="1"/>
</dbReference>
<dbReference type="GO" id="GO:0071949">
    <property type="term" value="F:FAD binding"/>
    <property type="evidence" value="ECO:0007669"/>
    <property type="project" value="InterPro"/>
</dbReference>
<dbReference type="InterPro" id="IPR002938">
    <property type="entry name" value="FAD-bd"/>
</dbReference>
<dbReference type="PRINTS" id="PR00420">
    <property type="entry name" value="RNGMNOXGNASE"/>
</dbReference>
<keyword evidence="17" id="KW-1185">Reference proteome</keyword>
<evidence type="ECO:0000313" key="17">
    <source>
        <dbReference type="Proteomes" id="UP000436088"/>
    </source>
</evidence>
<keyword evidence="8" id="KW-0285">Flavoprotein</keyword>
<dbReference type="CDD" id="cd22702">
    <property type="entry name" value="FHA_ZEP-like"/>
    <property type="match status" value="1"/>
</dbReference>
<comment type="cofactor">
    <cofactor evidence="1">
        <name>FAD</name>
        <dbReference type="ChEBI" id="CHEBI:57692"/>
    </cofactor>
</comment>
<feature type="transmembrane region" description="Helical" evidence="14">
    <location>
        <begin position="86"/>
        <end position="104"/>
    </location>
</feature>
<evidence type="ECO:0000256" key="1">
    <source>
        <dbReference type="ARBA" id="ARBA00001974"/>
    </source>
</evidence>
<dbReference type="InterPro" id="IPR008984">
    <property type="entry name" value="SMAD_FHA_dom_sf"/>
</dbReference>